<evidence type="ECO:0000313" key="11">
    <source>
        <dbReference type="EMBL" id="EFJ11177.1"/>
    </source>
</evidence>
<evidence type="ECO:0000256" key="1">
    <source>
        <dbReference type="ARBA" id="ARBA00012552"/>
    </source>
</evidence>
<keyword evidence="4" id="KW-0347">Helicase</keyword>
<dbReference type="GO" id="GO:0003729">
    <property type="term" value="F:mRNA binding"/>
    <property type="evidence" value="ECO:0000318"/>
    <property type="project" value="GO_Central"/>
</dbReference>
<evidence type="ECO:0000259" key="9">
    <source>
        <dbReference type="PROSITE" id="PS51194"/>
    </source>
</evidence>
<feature type="short sequence motif" description="Q motif" evidence="6">
    <location>
        <begin position="81"/>
        <end position="110"/>
    </location>
</feature>
<reference evidence="11 12" key="1">
    <citation type="journal article" date="2011" name="Science">
        <title>The Selaginella genome identifies genetic changes associated with the evolution of vascular plants.</title>
        <authorList>
            <person name="Banks J.A."/>
            <person name="Nishiyama T."/>
            <person name="Hasebe M."/>
            <person name="Bowman J.L."/>
            <person name="Gribskov M."/>
            <person name="dePamphilis C."/>
            <person name="Albert V.A."/>
            <person name="Aono N."/>
            <person name="Aoyama T."/>
            <person name="Ambrose B.A."/>
            <person name="Ashton N.W."/>
            <person name="Axtell M.J."/>
            <person name="Barker E."/>
            <person name="Barker M.S."/>
            <person name="Bennetzen J.L."/>
            <person name="Bonawitz N.D."/>
            <person name="Chapple C."/>
            <person name="Cheng C."/>
            <person name="Correa L.G."/>
            <person name="Dacre M."/>
            <person name="DeBarry J."/>
            <person name="Dreyer I."/>
            <person name="Elias M."/>
            <person name="Engstrom E.M."/>
            <person name="Estelle M."/>
            <person name="Feng L."/>
            <person name="Finet C."/>
            <person name="Floyd S.K."/>
            <person name="Frommer W.B."/>
            <person name="Fujita T."/>
            <person name="Gramzow L."/>
            <person name="Gutensohn M."/>
            <person name="Harholt J."/>
            <person name="Hattori M."/>
            <person name="Heyl A."/>
            <person name="Hirai T."/>
            <person name="Hiwatashi Y."/>
            <person name="Ishikawa M."/>
            <person name="Iwata M."/>
            <person name="Karol K.G."/>
            <person name="Koehler B."/>
            <person name="Kolukisaoglu U."/>
            <person name="Kubo M."/>
            <person name="Kurata T."/>
            <person name="Lalonde S."/>
            <person name="Li K."/>
            <person name="Li Y."/>
            <person name="Litt A."/>
            <person name="Lyons E."/>
            <person name="Manning G."/>
            <person name="Maruyama T."/>
            <person name="Michael T.P."/>
            <person name="Mikami K."/>
            <person name="Miyazaki S."/>
            <person name="Morinaga S."/>
            <person name="Murata T."/>
            <person name="Mueller-Roeber B."/>
            <person name="Nelson D.R."/>
            <person name="Obara M."/>
            <person name="Oguri Y."/>
            <person name="Olmstead R.G."/>
            <person name="Onodera N."/>
            <person name="Petersen B.L."/>
            <person name="Pils B."/>
            <person name="Prigge M."/>
            <person name="Rensing S.A."/>
            <person name="Riano-Pachon D.M."/>
            <person name="Roberts A.W."/>
            <person name="Sato Y."/>
            <person name="Scheller H.V."/>
            <person name="Schulz B."/>
            <person name="Schulz C."/>
            <person name="Shakirov E.V."/>
            <person name="Shibagaki N."/>
            <person name="Shinohara N."/>
            <person name="Shippen D.E."/>
            <person name="Soerensen I."/>
            <person name="Sotooka R."/>
            <person name="Sugimoto N."/>
            <person name="Sugita M."/>
            <person name="Sumikawa N."/>
            <person name="Tanurdzic M."/>
            <person name="Theissen G."/>
            <person name="Ulvskov P."/>
            <person name="Wakazuki S."/>
            <person name="Weng J.K."/>
            <person name="Willats W.W."/>
            <person name="Wipf D."/>
            <person name="Wolf P.G."/>
            <person name="Yang L."/>
            <person name="Zimmer A.D."/>
            <person name="Zhu Q."/>
            <person name="Mitros T."/>
            <person name="Hellsten U."/>
            <person name="Loque D."/>
            <person name="Otillar R."/>
            <person name="Salamov A."/>
            <person name="Schmutz J."/>
            <person name="Shapiro H."/>
            <person name="Lindquist E."/>
            <person name="Lucas S."/>
            <person name="Rokhsar D."/>
            <person name="Grigoriev I.V."/>
        </authorList>
    </citation>
    <scope>NUCLEOTIDE SEQUENCE [LARGE SCALE GENOMIC DNA]</scope>
</reference>
<feature type="region of interest" description="Disordered" evidence="7">
    <location>
        <begin position="1"/>
        <end position="60"/>
    </location>
</feature>
<dbReference type="InterPro" id="IPR011545">
    <property type="entry name" value="DEAD/DEAH_box_helicase_dom"/>
</dbReference>
<evidence type="ECO:0000259" key="8">
    <source>
        <dbReference type="PROSITE" id="PS51192"/>
    </source>
</evidence>
<dbReference type="CDD" id="cd17963">
    <property type="entry name" value="DEADc_DDX19_DDX25"/>
    <property type="match status" value="1"/>
</dbReference>
<dbReference type="SMART" id="SM00487">
    <property type="entry name" value="DEXDc"/>
    <property type="match status" value="1"/>
</dbReference>
<dbReference type="PROSITE" id="PS51194">
    <property type="entry name" value="HELICASE_CTER"/>
    <property type="match status" value="1"/>
</dbReference>
<evidence type="ECO:0000256" key="7">
    <source>
        <dbReference type="SAM" id="MobiDB-lite"/>
    </source>
</evidence>
<dbReference type="STRING" id="88036.D8SWZ8"/>
<evidence type="ECO:0000256" key="4">
    <source>
        <dbReference type="ARBA" id="ARBA00022806"/>
    </source>
</evidence>
<feature type="compositionally biased region" description="Low complexity" evidence="7">
    <location>
        <begin position="30"/>
        <end position="40"/>
    </location>
</feature>
<dbReference type="PROSITE" id="PS51195">
    <property type="entry name" value="Q_MOTIF"/>
    <property type="match status" value="1"/>
</dbReference>
<accession>D8SWZ8</accession>
<dbReference type="Proteomes" id="UP000001514">
    <property type="component" value="Unassembled WGS sequence"/>
</dbReference>
<dbReference type="GO" id="GO:0005634">
    <property type="term" value="C:nucleus"/>
    <property type="evidence" value="ECO:0000318"/>
    <property type="project" value="GO_Central"/>
</dbReference>
<dbReference type="InterPro" id="IPR014014">
    <property type="entry name" value="RNA_helicase_DEAD_Q_motif"/>
</dbReference>
<dbReference type="eggNOG" id="KOG0332">
    <property type="taxonomic scope" value="Eukaryota"/>
</dbReference>
<evidence type="ECO:0000256" key="3">
    <source>
        <dbReference type="ARBA" id="ARBA00022801"/>
    </source>
</evidence>
<feature type="domain" description="DEAD-box RNA helicase Q" evidence="10">
    <location>
        <begin position="81"/>
        <end position="110"/>
    </location>
</feature>
<feature type="domain" description="Helicase ATP-binding" evidence="8">
    <location>
        <begin position="115"/>
        <end position="290"/>
    </location>
</feature>
<dbReference type="Pfam" id="PF00270">
    <property type="entry name" value="DEAD"/>
    <property type="match status" value="1"/>
</dbReference>
<dbReference type="InterPro" id="IPR014001">
    <property type="entry name" value="Helicase_ATP-bd"/>
</dbReference>
<dbReference type="GO" id="GO:0005524">
    <property type="term" value="F:ATP binding"/>
    <property type="evidence" value="ECO:0007669"/>
    <property type="project" value="UniProtKB-KW"/>
</dbReference>
<feature type="compositionally biased region" description="Basic and acidic residues" evidence="7">
    <location>
        <begin position="41"/>
        <end position="60"/>
    </location>
</feature>
<sequence>MDPAQENAPTPAPAPAPAPKTNWADEADLADLGALGISDGAESKAEEATPVKPKPEKLNDEVETKIEKELVEGNSLYTSAKTFEELKISEPLLRGIYSEMKFERPSKIQAETLPLIMNPPHRNLVAQAHNGSGKTTCFVLGMLSRVNTSLHEPQALCVCPTRELALQNQAVLERMARFTQITSTCIIPPTENIKSSLRGHIHDQVIFGTPGSLERAILNDRNLDVQHLNVLVFDEADHMLDQNGFRDFSMKLLRRINKQAPSCQLLLFSATFSEKVKNFVSKSIPIANRVFVEKLELSLDVIKQYRVNCPTERAKFEVLKDRIYPIAEKLGQSIIFAESRRSVTELHEKLEADGHKCSSIHGGYKPDVRDKIIDEFRQGITRILISTDVLSRGFDVAQVTLVVNFDLPLARDYHKQPDYETYLHRIGRSGRFGRKGAAFNLVVTQEDTRMLTLIEEHFGKTIPPVAWDDDEAFEKVLKEAGLA</sequence>
<dbReference type="KEGG" id="smo:SELMODRAFT_447130"/>
<proteinExistence type="predicted"/>
<dbReference type="GO" id="GO:0016973">
    <property type="term" value="P:poly(A)+ mRNA export from nucleus"/>
    <property type="evidence" value="ECO:0000318"/>
    <property type="project" value="GO_Central"/>
</dbReference>
<evidence type="ECO:0000313" key="12">
    <source>
        <dbReference type="Proteomes" id="UP000001514"/>
    </source>
</evidence>
<dbReference type="FunCoup" id="D8SWZ8">
    <property type="interactions" value="4710"/>
</dbReference>
<dbReference type="EC" id="3.6.4.13" evidence="1"/>
<dbReference type="InParanoid" id="D8SWZ8"/>
<evidence type="ECO:0000256" key="5">
    <source>
        <dbReference type="ARBA" id="ARBA00022840"/>
    </source>
</evidence>
<keyword evidence="3" id="KW-0378">Hydrolase</keyword>
<dbReference type="PANTHER" id="PTHR47958">
    <property type="entry name" value="ATP-DEPENDENT RNA HELICASE DBP3"/>
    <property type="match status" value="1"/>
</dbReference>
<dbReference type="InterPro" id="IPR001650">
    <property type="entry name" value="Helicase_C-like"/>
</dbReference>
<organism evidence="12">
    <name type="scientific">Selaginella moellendorffii</name>
    <name type="common">Spikemoss</name>
    <dbReference type="NCBI Taxonomy" id="88036"/>
    <lineage>
        <taxon>Eukaryota</taxon>
        <taxon>Viridiplantae</taxon>
        <taxon>Streptophyta</taxon>
        <taxon>Embryophyta</taxon>
        <taxon>Tracheophyta</taxon>
        <taxon>Lycopodiopsida</taxon>
        <taxon>Selaginellales</taxon>
        <taxon>Selaginellaceae</taxon>
        <taxon>Selaginella</taxon>
    </lineage>
</organism>
<dbReference type="OMA" id="REYAIME"/>
<dbReference type="EMBL" id="GL377649">
    <property type="protein sequence ID" value="EFJ11177.1"/>
    <property type="molecule type" value="Genomic_DNA"/>
</dbReference>
<name>D8SWZ8_SELML</name>
<dbReference type="SMART" id="SM00490">
    <property type="entry name" value="HELICc"/>
    <property type="match status" value="1"/>
</dbReference>
<keyword evidence="5" id="KW-0067">ATP-binding</keyword>
<dbReference type="OrthoDB" id="10265785at2759"/>
<dbReference type="PROSITE" id="PS51192">
    <property type="entry name" value="HELICASE_ATP_BIND_1"/>
    <property type="match status" value="1"/>
</dbReference>
<evidence type="ECO:0000259" key="10">
    <source>
        <dbReference type="PROSITE" id="PS51195"/>
    </source>
</evidence>
<dbReference type="GO" id="GO:0016787">
    <property type="term" value="F:hydrolase activity"/>
    <property type="evidence" value="ECO:0007669"/>
    <property type="project" value="UniProtKB-KW"/>
</dbReference>
<dbReference type="InterPro" id="IPR027417">
    <property type="entry name" value="P-loop_NTPase"/>
</dbReference>
<gene>
    <name evidence="11" type="ORF">SELMODRAFT_447130</name>
</gene>
<feature type="domain" description="Helicase C-terminal" evidence="9">
    <location>
        <begin position="318"/>
        <end position="481"/>
    </location>
</feature>
<dbReference type="GO" id="GO:0003724">
    <property type="term" value="F:RNA helicase activity"/>
    <property type="evidence" value="ECO:0000318"/>
    <property type="project" value="GO_Central"/>
</dbReference>
<keyword evidence="12" id="KW-1185">Reference proteome</keyword>
<dbReference type="Gramene" id="EFJ11177">
    <property type="protein sequence ID" value="EFJ11177"/>
    <property type="gene ID" value="SELMODRAFT_447130"/>
</dbReference>
<evidence type="ECO:0000256" key="6">
    <source>
        <dbReference type="PROSITE-ProRule" id="PRU00552"/>
    </source>
</evidence>
<dbReference type="CDD" id="cd18787">
    <property type="entry name" value="SF2_C_DEAD"/>
    <property type="match status" value="1"/>
</dbReference>
<evidence type="ECO:0000256" key="2">
    <source>
        <dbReference type="ARBA" id="ARBA00022741"/>
    </source>
</evidence>
<dbReference type="Gene3D" id="3.40.50.300">
    <property type="entry name" value="P-loop containing nucleotide triphosphate hydrolases"/>
    <property type="match status" value="2"/>
</dbReference>
<dbReference type="Pfam" id="PF00271">
    <property type="entry name" value="Helicase_C"/>
    <property type="match status" value="1"/>
</dbReference>
<protein>
    <recommendedName>
        <fullName evidence="1">RNA helicase</fullName>
        <ecNumber evidence="1">3.6.4.13</ecNumber>
    </recommendedName>
</protein>
<keyword evidence="2" id="KW-0547">Nucleotide-binding</keyword>
<dbReference type="AlphaFoldDB" id="D8SWZ8"/>
<dbReference type="SUPFAM" id="SSF52540">
    <property type="entry name" value="P-loop containing nucleoside triphosphate hydrolases"/>
    <property type="match status" value="1"/>
</dbReference>
<dbReference type="GO" id="GO:0010494">
    <property type="term" value="C:cytoplasmic stress granule"/>
    <property type="evidence" value="ECO:0000318"/>
    <property type="project" value="GO_Central"/>
</dbReference>
<dbReference type="HOGENOM" id="CLU_003041_1_0_1"/>